<dbReference type="RefSeq" id="WP_034925621.1">
    <property type="nucleotide sequence ID" value="NZ_JDSS02000021.1"/>
</dbReference>
<dbReference type="GO" id="GO:0006313">
    <property type="term" value="P:DNA transposition"/>
    <property type="evidence" value="ECO:0007669"/>
    <property type="project" value="InterPro"/>
</dbReference>
<organism evidence="3 4">
    <name type="scientific">Candidatus Accumulibacter vicinus</name>
    <dbReference type="NCBI Taxonomy" id="2954382"/>
    <lineage>
        <taxon>Bacteria</taxon>
        <taxon>Pseudomonadati</taxon>
        <taxon>Pseudomonadota</taxon>
        <taxon>Betaproteobacteria</taxon>
        <taxon>Candidatus Accumulibacter</taxon>
    </lineage>
</organism>
<dbReference type="Proteomes" id="UP000019812">
    <property type="component" value="Unassembled WGS sequence"/>
</dbReference>
<sequence>MIRLAAIIAEFGADFLAQFRPRLSFDQVQALSAIEHCRSPDSPMMQVQCSDCAHHHLVPHSCGHRLCPHCQHHESQEWLERQMQRLVPADYFLLTFTLPAELRGLALAHADIVLDSMMRCAWETVLRFSQNDRQLQGTPGAIAVLHTHSRRLDFHPHVHLVVPAAAVDAGRRRWRCKRRGKNGTYLFNEKALAKVFRAKMLAAIEAAGIPLPVRYPREWVAHCKSVGSGEKALIYLGRYLYRGVIREDDILACENGQVSFRYRNAQTGKQEKRSLTAADFLWLILQHVLPKGFRRARNFGFLHANSKRLIALLHLLLKFDPSRFTPPRKERPAMLCPCCGAVMAIVRTRIRSTSPAVITIAPLAAVAL</sequence>
<dbReference type="PANTHER" id="PTHR37023:SF1">
    <property type="entry name" value="ISSOD25 TRANSPOSASE TNPA_ISSOD25"/>
    <property type="match status" value="1"/>
</dbReference>
<feature type="domain" description="Transposase IS801/IS1294" evidence="1">
    <location>
        <begin position="140"/>
        <end position="306"/>
    </location>
</feature>
<protein>
    <submittedName>
        <fullName evidence="3">Putative transposase</fullName>
    </submittedName>
</protein>
<dbReference type="Pfam" id="PF04986">
    <property type="entry name" value="Y2_Tnp"/>
    <property type="match status" value="1"/>
</dbReference>
<dbReference type="InterPro" id="IPR007069">
    <property type="entry name" value="Transposase_32"/>
</dbReference>
<comment type="caution">
    <text evidence="3">The sequence shown here is derived from an EMBL/GenBank/DDBJ whole genome shotgun (WGS) entry which is preliminary data.</text>
</comment>
<dbReference type="SUPFAM" id="SSF55464">
    <property type="entry name" value="Origin of replication-binding domain, RBD-like"/>
    <property type="match status" value="1"/>
</dbReference>
<evidence type="ECO:0000313" key="3">
    <source>
        <dbReference type="EMBL" id="KFB68198.1"/>
    </source>
</evidence>
<proteinExistence type="predicted"/>
<dbReference type="Pfam" id="PF14319">
    <property type="entry name" value="Zn_Tnp_IS91"/>
    <property type="match status" value="1"/>
</dbReference>
<dbReference type="STRING" id="1457154.CAPSK01_002051"/>
<dbReference type="PANTHER" id="PTHR37023">
    <property type="entry name" value="TRANSPOSASE"/>
    <property type="match status" value="1"/>
</dbReference>
<dbReference type="EMBL" id="JDSS02000021">
    <property type="protein sequence ID" value="KFB68198.1"/>
    <property type="molecule type" value="Genomic_DNA"/>
</dbReference>
<dbReference type="AlphaFoldDB" id="A0A084Y0F4"/>
<evidence type="ECO:0000259" key="1">
    <source>
        <dbReference type="Pfam" id="PF04986"/>
    </source>
</evidence>
<dbReference type="GO" id="GO:0003677">
    <property type="term" value="F:DNA binding"/>
    <property type="evidence" value="ECO:0007669"/>
    <property type="project" value="InterPro"/>
</dbReference>
<dbReference type="GO" id="GO:0004803">
    <property type="term" value="F:transposase activity"/>
    <property type="evidence" value="ECO:0007669"/>
    <property type="project" value="InterPro"/>
</dbReference>
<dbReference type="InterPro" id="IPR026889">
    <property type="entry name" value="Zn_Tnp"/>
</dbReference>
<gene>
    <name evidence="3" type="ORF">CAPSK01_002051</name>
</gene>
<feature type="domain" description="Transposase zinc-binding" evidence="2">
    <location>
        <begin position="7"/>
        <end position="98"/>
    </location>
</feature>
<accession>A0A084Y0F4</accession>
<name>A0A084Y0F4_9PROT</name>
<evidence type="ECO:0000313" key="4">
    <source>
        <dbReference type="Proteomes" id="UP000019812"/>
    </source>
</evidence>
<evidence type="ECO:0000259" key="2">
    <source>
        <dbReference type="Pfam" id="PF14319"/>
    </source>
</evidence>
<reference evidence="3 4" key="1">
    <citation type="submission" date="2014-07" db="EMBL/GenBank/DDBJ databases">
        <title>Expanding our view of genomic diversity in Candidatus Accumulibacter clades.</title>
        <authorList>
            <person name="Skennerton C.T."/>
            <person name="Barr J.J."/>
            <person name="Slater F.R."/>
            <person name="Bond P.L."/>
            <person name="Tyson G.W."/>
        </authorList>
    </citation>
    <scope>NUCLEOTIDE SEQUENCE [LARGE SCALE GENOMIC DNA]</scope>
    <source>
        <strain evidence="4">SK-01</strain>
    </source>
</reference>